<feature type="domain" description="Cation-transporting P-type ATPase N-terminal" evidence="11">
    <location>
        <begin position="17"/>
        <end position="90"/>
    </location>
</feature>
<feature type="transmembrane region" description="Helical" evidence="10">
    <location>
        <begin position="845"/>
        <end position="865"/>
    </location>
</feature>
<dbReference type="GO" id="GO:0005524">
    <property type="term" value="F:ATP binding"/>
    <property type="evidence" value="ECO:0007669"/>
    <property type="project" value="UniProtKB-KW"/>
</dbReference>
<keyword evidence="3 10" id="KW-0812">Transmembrane</keyword>
<dbReference type="PRINTS" id="PR00119">
    <property type="entry name" value="CATATPASE"/>
</dbReference>
<keyword evidence="7" id="KW-1278">Translocase</keyword>
<evidence type="ECO:0000313" key="12">
    <source>
        <dbReference type="EMBL" id="OZI28183.1"/>
    </source>
</evidence>
<dbReference type="SFLD" id="SFLDG00002">
    <property type="entry name" value="C1.7:_P-type_atpase_like"/>
    <property type="match status" value="1"/>
</dbReference>
<dbReference type="GO" id="GO:0019829">
    <property type="term" value="F:ATPase-coupled monoatomic cation transmembrane transporter activity"/>
    <property type="evidence" value="ECO:0007669"/>
    <property type="project" value="UniProtKB-ARBA"/>
</dbReference>
<dbReference type="Pfam" id="PF00122">
    <property type="entry name" value="E1-E2_ATPase"/>
    <property type="match status" value="1"/>
</dbReference>
<dbReference type="GO" id="GO:0046873">
    <property type="term" value="F:metal ion transmembrane transporter activity"/>
    <property type="evidence" value="ECO:0007669"/>
    <property type="project" value="UniProtKB-ARBA"/>
</dbReference>
<dbReference type="GO" id="GO:0015662">
    <property type="term" value="F:P-type ion transporter activity"/>
    <property type="evidence" value="ECO:0007669"/>
    <property type="project" value="UniProtKB-ARBA"/>
</dbReference>
<dbReference type="PROSITE" id="PS00154">
    <property type="entry name" value="ATPASE_E1_E2"/>
    <property type="match status" value="1"/>
</dbReference>
<reference evidence="12 13" key="1">
    <citation type="submission" date="2017-05" db="EMBL/GenBank/DDBJ databases">
        <title>Complete and WGS of Bordetella genogroups.</title>
        <authorList>
            <person name="Spilker T."/>
            <person name="LiPuma J."/>
        </authorList>
    </citation>
    <scope>NUCLEOTIDE SEQUENCE [LARGE SCALE GENOMIC DNA]</scope>
    <source>
        <strain evidence="12 13">AU17610</strain>
    </source>
</reference>
<proteinExistence type="predicted"/>
<dbReference type="PRINTS" id="PR00120">
    <property type="entry name" value="HATPASE"/>
</dbReference>
<protein>
    <submittedName>
        <fullName evidence="12">Carbonate dehydratase</fullName>
    </submittedName>
</protein>
<dbReference type="EMBL" id="NEVL01000007">
    <property type="protein sequence ID" value="OZI28183.1"/>
    <property type="molecule type" value="Genomic_DNA"/>
</dbReference>
<dbReference type="FunFam" id="3.40.50.1000:FF:000001">
    <property type="entry name" value="Phospholipid-transporting ATPase IC"/>
    <property type="match status" value="1"/>
</dbReference>
<feature type="transmembrane region" description="Helical" evidence="10">
    <location>
        <begin position="258"/>
        <end position="278"/>
    </location>
</feature>
<accession>A0A261RV68</accession>
<dbReference type="CDD" id="cd02080">
    <property type="entry name" value="P-type_ATPase_cation"/>
    <property type="match status" value="1"/>
</dbReference>
<dbReference type="GO" id="GO:0098662">
    <property type="term" value="P:inorganic cation transmembrane transport"/>
    <property type="evidence" value="ECO:0007669"/>
    <property type="project" value="UniProtKB-ARBA"/>
</dbReference>
<dbReference type="SFLD" id="SFLDF00027">
    <property type="entry name" value="p-type_atpase"/>
    <property type="match status" value="1"/>
</dbReference>
<evidence type="ECO:0000256" key="4">
    <source>
        <dbReference type="ARBA" id="ARBA00022723"/>
    </source>
</evidence>
<sequence length="913" mass="97396">MTDRATSVTPTPAAAPLWHTLPEAEALSQLQTGEHGLSAAEAARRLAQHGPNRLPEQRRRSALMRFLMQFHNVLLYVMMASAVITAFLGHWIDTGVLLAAVLINAVIGFIQEGKAESALDAIRAMLSPHAVAERDGERREIDAAELVPGDIVHLISGDRVPADLRLISTKELRVEEAALTGESLPVEKATAAVAQDAPLGDRYGMAYSGTVVVYGQARGVVVATGSHTELGRINQMLSSIESMSTPLLRQVDRFGRTLAVVILAVCAVLFLVGTLWRGHSAAEMFMMVVALAASAIPEGLPALMTVTLALGVQRMARRRAIVRRLPAVEALGSVTVICSDKTGTLTRNEMTVQRVVCAGRAYDVSGVGYEPGGECTLDGRAVAVADTPALAQAVRAAVLCNDAVLRPDGTHWRVEGDPTEGALLVLGEKTGYAQAQGEAEWPRRDSIPFESENRYMATLHRDASGSPLIYAKGAPERILDMSVDQLDAQGARVPLDVDYWRRMATDTAAKGLRLLALAVKHAEPAGATLGAADMEDGYTMIALVGMMDPPRSEAIDAVARCHEAGIVVKMITGDHAETARAIGAQLDIGVGKPAVTGAEVALMDDATLRETVLGVDVFARASPEHKLRLVQAMQAGGQVVSMTGDGVNDAPALKRADVGVAMGLKGTEAAKEAADMVLADDNFATIAAAVQEGRGVYDNLRKFVLFMLPTNGGEALIVILAILFQFALPITPAQVLWINLVTSSCLGLALAFEPTEAGIMQRAPRPPGQPLLSGFFVWRVVMVSALMAAGGLGMFLWELRNGTSIETARTMAVNAIVMAEMFYLVNSRSIFGSILNRQGLFGNPYVLMSIGACLLLQLGYTYLPIMHTVFDSAPLSLLNWAEVIGVGLLVFLVAEFEKWVIGHTALGKRLARF</sequence>
<dbReference type="InterPro" id="IPR008250">
    <property type="entry name" value="ATPase_P-typ_transduc_dom_A_sf"/>
</dbReference>
<dbReference type="AlphaFoldDB" id="A0A261RV68"/>
<name>A0A261RV68_9BORD</name>
<dbReference type="Pfam" id="PF13246">
    <property type="entry name" value="Cation_ATPase"/>
    <property type="match status" value="1"/>
</dbReference>
<feature type="transmembrane region" description="Helical" evidence="10">
    <location>
        <begin position="66"/>
        <end position="88"/>
    </location>
</feature>
<dbReference type="GO" id="GO:0016887">
    <property type="term" value="F:ATP hydrolysis activity"/>
    <property type="evidence" value="ECO:0007669"/>
    <property type="project" value="InterPro"/>
</dbReference>
<evidence type="ECO:0000256" key="6">
    <source>
        <dbReference type="ARBA" id="ARBA00022840"/>
    </source>
</evidence>
<comment type="caution">
    <text evidence="12">The sequence shown here is derived from an EMBL/GenBank/DDBJ whole genome shotgun (WGS) entry which is preliminary data.</text>
</comment>
<evidence type="ECO:0000256" key="7">
    <source>
        <dbReference type="ARBA" id="ARBA00022967"/>
    </source>
</evidence>
<feature type="transmembrane region" description="Helical" evidence="10">
    <location>
        <begin position="284"/>
        <end position="310"/>
    </location>
</feature>
<evidence type="ECO:0000256" key="10">
    <source>
        <dbReference type="SAM" id="Phobius"/>
    </source>
</evidence>
<evidence type="ECO:0000256" key="8">
    <source>
        <dbReference type="ARBA" id="ARBA00022989"/>
    </source>
</evidence>
<dbReference type="InterPro" id="IPR023299">
    <property type="entry name" value="ATPase_P-typ_cyto_dom_N"/>
</dbReference>
<feature type="transmembrane region" description="Helical" evidence="10">
    <location>
        <begin position="772"/>
        <end position="796"/>
    </location>
</feature>
<keyword evidence="6" id="KW-0067">ATP-binding</keyword>
<keyword evidence="8 10" id="KW-1133">Transmembrane helix</keyword>
<dbReference type="Gene3D" id="1.20.1110.10">
    <property type="entry name" value="Calcium-transporting ATPase, transmembrane domain"/>
    <property type="match status" value="1"/>
</dbReference>
<dbReference type="InterPro" id="IPR023298">
    <property type="entry name" value="ATPase_P-typ_TM_dom_sf"/>
</dbReference>
<dbReference type="InterPro" id="IPR006068">
    <property type="entry name" value="ATPase_P-typ_cation-transptr_C"/>
</dbReference>
<dbReference type="Gene3D" id="3.40.50.1000">
    <property type="entry name" value="HAD superfamily/HAD-like"/>
    <property type="match status" value="1"/>
</dbReference>
<keyword evidence="5" id="KW-0547">Nucleotide-binding</keyword>
<dbReference type="SUPFAM" id="SSF81653">
    <property type="entry name" value="Calcium ATPase, transduction domain A"/>
    <property type="match status" value="1"/>
</dbReference>
<evidence type="ECO:0000256" key="2">
    <source>
        <dbReference type="ARBA" id="ARBA00022475"/>
    </source>
</evidence>
<evidence type="ECO:0000259" key="11">
    <source>
        <dbReference type="SMART" id="SM00831"/>
    </source>
</evidence>
<evidence type="ECO:0000256" key="1">
    <source>
        <dbReference type="ARBA" id="ARBA00004651"/>
    </source>
</evidence>
<dbReference type="SMART" id="SM00831">
    <property type="entry name" value="Cation_ATPase_N"/>
    <property type="match status" value="1"/>
</dbReference>
<dbReference type="InterPro" id="IPR023214">
    <property type="entry name" value="HAD_sf"/>
</dbReference>
<dbReference type="Pfam" id="PF00689">
    <property type="entry name" value="Cation_ATPase_C"/>
    <property type="match status" value="1"/>
</dbReference>
<dbReference type="InterPro" id="IPR044492">
    <property type="entry name" value="P_typ_ATPase_HD_dom"/>
</dbReference>
<dbReference type="NCBIfam" id="TIGR01494">
    <property type="entry name" value="ATPase_P-type"/>
    <property type="match status" value="2"/>
</dbReference>
<feature type="transmembrane region" description="Helical" evidence="10">
    <location>
        <begin position="877"/>
        <end position="894"/>
    </location>
</feature>
<dbReference type="SFLD" id="SFLDS00003">
    <property type="entry name" value="Haloacid_Dehalogenase"/>
    <property type="match status" value="1"/>
</dbReference>
<dbReference type="InterPro" id="IPR004014">
    <property type="entry name" value="ATPase_P-typ_cation-transptr_N"/>
</dbReference>
<dbReference type="Pfam" id="PF00690">
    <property type="entry name" value="Cation_ATPase_N"/>
    <property type="match status" value="1"/>
</dbReference>
<evidence type="ECO:0000256" key="3">
    <source>
        <dbReference type="ARBA" id="ARBA00022692"/>
    </source>
</evidence>
<dbReference type="InterPro" id="IPR001757">
    <property type="entry name" value="P_typ_ATPase"/>
</dbReference>
<feature type="transmembrane region" description="Helical" evidence="10">
    <location>
        <begin position="703"/>
        <end position="728"/>
    </location>
</feature>
<organism evidence="12 13">
    <name type="scientific">Bordetella genomosp. 1</name>
    <dbReference type="NCBI Taxonomy" id="1395607"/>
    <lineage>
        <taxon>Bacteria</taxon>
        <taxon>Pseudomonadati</taxon>
        <taxon>Pseudomonadota</taxon>
        <taxon>Betaproteobacteria</taxon>
        <taxon>Burkholderiales</taxon>
        <taxon>Alcaligenaceae</taxon>
        <taxon>Bordetella</taxon>
    </lineage>
</organism>
<dbReference type="GO" id="GO:0046872">
    <property type="term" value="F:metal ion binding"/>
    <property type="evidence" value="ECO:0007669"/>
    <property type="project" value="UniProtKB-KW"/>
</dbReference>
<keyword evidence="2" id="KW-1003">Cell membrane</keyword>
<comment type="subcellular location">
    <subcellularLocation>
        <location evidence="1">Cell membrane</location>
        <topology evidence="1">Multi-pass membrane protein</topology>
    </subcellularLocation>
</comment>
<gene>
    <name evidence="12" type="ORF">CEG14_25045</name>
</gene>
<dbReference type="RefSeq" id="WP_094829136.1">
    <property type="nucleotide sequence ID" value="NZ_NEVL01000007.1"/>
</dbReference>
<feature type="transmembrane region" description="Helical" evidence="10">
    <location>
        <begin position="808"/>
        <end position="825"/>
    </location>
</feature>
<keyword evidence="9 10" id="KW-0472">Membrane</keyword>
<dbReference type="OrthoDB" id="9814270at2"/>
<dbReference type="SUPFAM" id="SSF81665">
    <property type="entry name" value="Calcium ATPase, transmembrane domain M"/>
    <property type="match status" value="1"/>
</dbReference>
<dbReference type="GO" id="GO:0005886">
    <property type="term" value="C:plasma membrane"/>
    <property type="evidence" value="ECO:0007669"/>
    <property type="project" value="UniProtKB-SubCell"/>
</dbReference>
<dbReference type="InterPro" id="IPR036412">
    <property type="entry name" value="HAD-like_sf"/>
</dbReference>
<dbReference type="Pfam" id="PF08282">
    <property type="entry name" value="Hydrolase_3"/>
    <property type="match status" value="1"/>
</dbReference>
<dbReference type="SUPFAM" id="SSF81660">
    <property type="entry name" value="Metal cation-transporting ATPase, ATP-binding domain N"/>
    <property type="match status" value="1"/>
</dbReference>
<dbReference type="InterPro" id="IPR018303">
    <property type="entry name" value="ATPase_P-typ_P_site"/>
</dbReference>
<dbReference type="InterPro" id="IPR059000">
    <property type="entry name" value="ATPase_P-type_domA"/>
</dbReference>
<keyword evidence="4" id="KW-0479">Metal-binding</keyword>
<feature type="transmembrane region" description="Helical" evidence="10">
    <location>
        <begin position="94"/>
        <end position="110"/>
    </location>
</feature>
<dbReference type="PANTHER" id="PTHR42861">
    <property type="entry name" value="CALCIUM-TRANSPORTING ATPASE"/>
    <property type="match status" value="1"/>
</dbReference>
<dbReference type="FunFam" id="2.70.150.10:FF:000016">
    <property type="entry name" value="Calcium-transporting P-type ATPase putative"/>
    <property type="match status" value="1"/>
</dbReference>
<feature type="transmembrane region" description="Helical" evidence="10">
    <location>
        <begin position="734"/>
        <end position="752"/>
    </location>
</feature>
<evidence type="ECO:0000256" key="9">
    <source>
        <dbReference type="ARBA" id="ARBA00023136"/>
    </source>
</evidence>
<dbReference type="Proteomes" id="UP000217005">
    <property type="component" value="Unassembled WGS sequence"/>
</dbReference>
<evidence type="ECO:0000256" key="5">
    <source>
        <dbReference type="ARBA" id="ARBA00022741"/>
    </source>
</evidence>
<dbReference type="SUPFAM" id="SSF56784">
    <property type="entry name" value="HAD-like"/>
    <property type="match status" value="1"/>
</dbReference>
<evidence type="ECO:0000313" key="13">
    <source>
        <dbReference type="Proteomes" id="UP000217005"/>
    </source>
</evidence>
<dbReference type="Gene3D" id="2.70.150.10">
    <property type="entry name" value="Calcium-transporting ATPase, cytoplasmic transduction domain A"/>
    <property type="match status" value="1"/>
</dbReference>
<dbReference type="Gene3D" id="3.40.1110.10">
    <property type="entry name" value="Calcium-transporting ATPase, cytoplasmic domain N"/>
    <property type="match status" value="1"/>
</dbReference>